<dbReference type="Proteomes" id="UP000659124">
    <property type="component" value="Unassembled WGS sequence"/>
</dbReference>
<dbReference type="InterPro" id="IPR024072">
    <property type="entry name" value="DHFR-like_dom_sf"/>
</dbReference>
<name>A0ABR7TWW8_9BACT</name>
<dbReference type="PANTHER" id="PTHR38011:SF11">
    <property type="entry name" value="2,5-DIAMINO-6-RIBOSYLAMINO-4(3H)-PYRIMIDINONE 5'-PHOSPHATE REDUCTASE"/>
    <property type="match status" value="1"/>
</dbReference>
<dbReference type="Pfam" id="PF01872">
    <property type="entry name" value="RibD_C"/>
    <property type="match status" value="1"/>
</dbReference>
<organism evidence="2 3">
    <name type="scientific">Chitinophaga qingshengii</name>
    <dbReference type="NCBI Taxonomy" id="1569794"/>
    <lineage>
        <taxon>Bacteria</taxon>
        <taxon>Pseudomonadati</taxon>
        <taxon>Bacteroidota</taxon>
        <taxon>Chitinophagia</taxon>
        <taxon>Chitinophagales</taxon>
        <taxon>Chitinophagaceae</taxon>
        <taxon>Chitinophaga</taxon>
    </lineage>
</organism>
<accession>A0ABR7TWW8</accession>
<dbReference type="RefSeq" id="WP_188092017.1">
    <property type="nucleotide sequence ID" value="NZ_JACVFC010000007.1"/>
</dbReference>
<evidence type="ECO:0000259" key="1">
    <source>
        <dbReference type="Pfam" id="PF01872"/>
    </source>
</evidence>
<evidence type="ECO:0000313" key="3">
    <source>
        <dbReference type="Proteomes" id="UP000659124"/>
    </source>
</evidence>
<keyword evidence="3" id="KW-1185">Reference proteome</keyword>
<dbReference type="PANTHER" id="PTHR38011">
    <property type="entry name" value="DIHYDROFOLATE REDUCTASE FAMILY PROTEIN (AFU_ORTHOLOGUE AFUA_8G06820)"/>
    <property type="match status" value="1"/>
</dbReference>
<dbReference type="Gene3D" id="3.40.430.10">
    <property type="entry name" value="Dihydrofolate Reductase, subunit A"/>
    <property type="match status" value="1"/>
</dbReference>
<comment type="caution">
    <text evidence="2">The sequence shown here is derived from an EMBL/GenBank/DDBJ whole genome shotgun (WGS) entry which is preliminary data.</text>
</comment>
<sequence length="184" mass="20566">MRKLKLQVHISIDGFVGGPHGELDWIHTGSGQQPVIELADSCDTILIGRKMAQGFIDHWENILDHQPGSREQPLAQRMVHMRKIVFSHTTTTIRGRNAEVANGDLVTTIQALKKEPGKDLLVYGGADFVSSLIDHNLIDEYHLFVIPVAIGRGLRIFRDKKPLTLIKSVSYKHLETINTYIPAG</sequence>
<dbReference type="InterPro" id="IPR002734">
    <property type="entry name" value="RibDG_C"/>
</dbReference>
<protein>
    <submittedName>
        <fullName evidence="2">Dihydrofolate reductase</fullName>
    </submittedName>
</protein>
<dbReference type="SUPFAM" id="SSF53597">
    <property type="entry name" value="Dihydrofolate reductase-like"/>
    <property type="match status" value="1"/>
</dbReference>
<evidence type="ECO:0000313" key="2">
    <source>
        <dbReference type="EMBL" id="MBC9934922.1"/>
    </source>
</evidence>
<proteinExistence type="predicted"/>
<gene>
    <name evidence="2" type="ORF">ICL07_31380</name>
</gene>
<feature type="domain" description="Bacterial bifunctional deaminase-reductase C-terminal" evidence="1">
    <location>
        <begin position="3"/>
        <end position="173"/>
    </location>
</feature>
<dbReference type="InterPro" id="IPR050765">
    <property type="entry name" value="Riboflavin_Biosynth_HTPR"/>
</dbReference>
<reference evidence="2 3" key="1">
    <citation type="submission" date="2020-09" db="EMBL/GenBank/DDBJ databases">
        <title>Genome sequences of type strains of Chitinophaga qingshengii and Chitinophaga varians.</title>
        <authorList>
            <person name="Kittiwongwattana C."/>
        </authorList>
    </citation>
    <scope>NUCLEOTIDE SEQUENCE [LARGE SCALE GENOMIC DNA]</scope>
    <source>
        <strain evidence="2 3">JCM 30026</strain>
    </source>
</reference>
<dbReference type="EMBL" id="JACVFC010000007">
    <property type="protein sequence ID" value="MBC9934922.1"/>
    <property type="molecule type" value="Genomic_DNA"/>
</dbReference>